<protein>
    <submittedName>
        <fullName evidence="2">Uncharacterized protein</fullName>
    </submittedName>
</protein>
<dbReference type="AlphaFoldDB" id="D6TXR5"/>
<comment type="caution">
    <text evidence="2">The sequence shown here is derived from an EMBL/GenBank/DDBJ whole genome shotgun (WGS) entry which is preliminary data.</text>
</comment>
<organism evidence="2 3">
    <name type="scientific">Ktedonobacter racemifer DSM 44963</name>
    <dbReference type="NCBI Taxonomy" id="485913"/>
    <lineage>
        <taxon>Bacteria</taxon>
        <taxon>Bacillati</taxon>
        <taxon>Chloroflexota</taxon>
        <taxon>Ktedonobacteria</taxon>
        <taxon>Ktedonobacterales</taxon>
        <taxon>Ktedonobacteraceae</taxon>
        <taxon>Ktedonobacter</taxon>
    </lineage>
</organism>
<reference evidence="2 3" key="1">
    <citation type="journal article" date="2011" name="Stand. Genomic Sci.">
        <title>Non-contiguous finished genome sequence and contextual data of the filamentous soil bacterium Ktedonobacter racemifer type strain (SOSP1-21).</title>
        <authorList>
            <person name="Chang Y.J."/>
            <person name="Land M."/>
            <person name="Hauser L."/>
            <person name="Chertkov O."/>
            <person name="Del Rio T.G."/>
            <person name="Nolan M."/>
            <person name="Copeland A."/>
            <person name="Tice H."/>
            <person name="Cheng J.F."/>
            <person name="Lucas S."/>
            <person name="Han C."/>
            <person name="Goodwin L."/>
            <person name="Pitluck S."/>
            <person name="Ivanova N."/>
            <person name="Ovchinikova G."/>
            <person name="Pati A."/>
            <person name="Chen A."/>
            <person name="Palaniappan K."/>
            <person name="Mavromatis K."/>
            <person name="Liolios K."/>
            <person name="Brettin T."/>
            <person name="Fiebig A."/>
            <person name="Rohde M."/>
            <person name="Abt B."/>
            <person name="Goker M."/>
            <person name="Detter J.C."/>
            <person name="Woyke T."/>
            <person name="Bristow J."/>
            <person name="Eisen J.A."/>
            <person name="Markowitz V."/>
            <person name="Hugenholtz P."/>
            <person name="Kyrpides N.C."/>
            <person name="Klenk H.P."/>
            <person name="Lapidus A."/>
        </authorList>
    </citation>
    <scope>NUCLEOTIDE SEQUENCE [LARGE SCALE GENOMIC DNA]</scope>
    <source>
        <strain evidence="3">DSM 44963</strain>
    </source>
</reference>
<evidence type="ECO:0000313" key="3">
    <source>
        <dbReference type="Proteomes" id="UP000004508"/>
    </source>
</evidence>
<dbReference type="InParanoid" id="D6TXR5"/>
<dbReference type="EMBL" id="ADVG01000003">
    <property type="protein sequence ID" value="EFH83112.1"/>
    <property type="molecule type" value="Genomic_DNA"/>
</dbReference>
<sequence length="36" mass="4128">MDVVFKTYICSLSIHLHTFIFLWLSVGSGFLTLLPQ</sequence>
<evidence type="ECO:0000313" key="2">
    <source>
        <dbReference type="EMBL" id="EFH83112.1"/>
    </source>
</evidence>
<keyword evidence="1" id="KW-1133">Transmembrane helix</keyword>
<gene>
    <name evidence="2" type="ORF">Krac_4037</name>
</gene>
<accession>D6TXR5</accession>
<keyword evidence="1" id="KW-0472">Membrane</keyword>
<evidence type="ECO:0000256" key="1">
    <source>
        <dbReference type="SAM" id="Phobius"/>
    </source>
</evidence>
<name>D6TXR5_KTERA</name>
<feature type="transmembrane region" description="Helical" evidence="1">
    <location>
        <begin position="12"/>
        <end position="34"/>
    </location>
</feature>
<keyword evidence="1" id="KW-0812">Transmembrane</keyword>
<proteinExistence type="predicted"/>
<keyword evidence="3" id="KW-1185">Reference proteome</keyword>
<dbReference type="Proteomes" id="UP000004508">
    <property type="component" value="Unassembled WGS sequence"/>
</dbReference>